<dbReference type="RefSeq" id="WP_290369717.1">
    <property type="nucleotide sequence ID" value="NZ_CAKKMG010000085.1"/>
</dbReference>
<sequence length="43" mass="4965">MELITVTEYYGNSFVSERQAYYICPGQIEYIPEKEADGEGEIE</sequence>
<accession>A0A9W4L839</accession>
<gene>
    <name evidence="1" type="ORF">SRABI133_04196</name>
</gene>
<proteinExistence type="predicted"/>
<evidence type="ECO:0000313" key="2">
    <source>
        <dbReference type="Proteomes" id="UP000789326"/>
    </source>
</evidence>
<dbReference type="EMBL" id="CAKKMG010000085">
    <property type="protein sequence ID" value="CAH0289732.1"/>
    <property type="molecule type" value="Genomic_DNA"/>
</dbReference>
<reference evidence="1" key="1">
    <citation type="submission" date="2021-11" db="EMBL/GenBank/DDBJ databases">
        <authorList>
            <person name="Bulgarelli D."/>
        </authorList>
    </citation>
    <scope>NUCLEOTIDE SEQUENCE</scope>
    <source>
        <strain evidence="1">Bi133</strain>
    </source>
</reference>
<evidence type="ECO:0000313" key="1">
    <source>
        <dbReference type="EMBL" id="CAH0289732.1"/>
    </source>
</evidence>
<name>A0A9W4L839_9BACI</name>
<comment type="caution">
    <text evidence="1">The sequence shown here is derived from an EMBL/GenBank/DDBJ whole genome shotgun (WGS) entry which is preliminary data.</text>
</comment>
<dbReference type="Proteomes" id="UP000789326">
    <property type="component" value="Unassembled WGS sequence"/>
</dbReference>
<dbReference type="AlphaFoldDB" id="A0A9W4L839"/>
<protein>
    <submittedName>
        <fullName evidence="1">Uncharacterized protein</fullName>
    </submittedName>
</protein>
<organism evidence="1 2">
    <name type="scientific">Peribacillus simplex</name>
    <dbReference type="NCBI Taxonomy" id="1478"/>
    <lineage>
        <taxon>Bacteria</taxon>
        <taxon>Bacillati</taxon>
        <taxon>Bacillota</taxon>
        <taxon>Bacilli</taxon>
        <taxon>Bacillales</taxon>
        <taxon>Bacillaceae</taxon>
        <taxon>Peribacillus</taxon>
    </lineage>
</organism>